<evidence type="ECO:0000313" key="2">
    <source>
        <dbReference type="Proteomes" id="UP001056120"/>
    </source>
</evidence>
<dbReference type="EMBL" id="CM042021">
    <property type="protein sequence ID" value="KAI3817336.1"/>
    <property type="molecule type" value="Genomic_DNA"/>
</dbReference>
<organism evidence="1 2">
    <name type="scientific">Smallanthus sonchifolius</name>
    <dbReference type="NCBI Taxonomy" id="185202"/>
    <lineage>
        <taxon>Eukaryota</taxon>
        <taxon>Viridiplantae</taxon>
        <taxon>Streptophyta</taxon>
        <taxon>Embryophyta</taxon>
        <taxon>Tracheophyta</taxon>
        <taxon>Spermatophyta</taxon>
        <taxon>Magnoliopsida</taxon>
        <taxon>eudicotyledons</taxon>
        <taxon>Gunneridae</taxon>
        <taxon>Pentapetalae</taxon>
        <taxon>asterids</taxon>
        <taxon>campanulids</taxon>
        <taxon>Asterales</taxon>
        <taxon>Asteraceae</taxon>
        <taxon>Asteroideae</taxon>
        <taxon>Heliantheae alliance</taxon>
        <taxon>Millerieae</taxon>
        <taxon>Smallanthus</taxon>
    </lineage>
</organism>
<reference evidence="1 2" key="2">
    <citation type="journal article" date="2022" name="Mol. Ecol. Resour.">
        <title>The genomes of chicory, endive, great burdock and yacon provide insights into Asteraceae paleo-polyploidization history and plant inulin production.</title>
        <authorList>
            <person name="Fan W."/>
            <person name="Wang S."/>
            <person name="Wang H."/>
            <person name="Wang A."/>
            <person name="Jiang F."/>
            <person name="Liu H."/>
            <person name="Zhao H."/>
            <person name="Xu D."/>
            <person name="Zhang Y."/>
        </authorList>
    </citation>
    <scope>NUCLEOTIDE SEQUENCE [LARGE SCALE GENOMIC DNA]</scope>
    <source>
        <strain evidence="2">cv. Yunnan</strain>
        <tissue evidence="1">Leaves</tissue>
    </source>
</reference>
<gene>
    <name evidence="1" type="ORF">L1987_11126</name>
</gene>
<sequence length="166" mass="18596">MKKVMEQLQKALDNQLVMEPSEVRLQTRSYGEALAMHELSNSNKTIESWREALVKASDLSQCHAGWDVTNGNELEYIQKMVGRISNELLGLMQHSEASAETSANTDLIGKSKNFKEAIEFFSRRAFGKSEPSQGFEKVSQNIVSKFGGHPSALIRLGSFLHGKRHE</sequence>
<accession>A0ACB9JCA0</accession>
<name>A0ACB9JCA0_9ASTR</name>
<protein>
    <submittedName>
        <fullName evidence="1">Uncharacterized protein</fullName>
    </submittedName>
</protein>
<dbReference type="Proteomes" id="UP001056120">
    <property type="component" value="Linkage Group LG04"/>
</dbReference>
<evidence type="ECO:0000313" key="1">
    <source>
        <dbReference type="EMBL" id="KAI3817336.1"/>
    </source>
</evidence>
<reference evidence="2" key="1">
    <citation type="journal article" date="2022" name="Mol. Ecol. Resour.">
        <title>The genomes of chicory, endive, great burdock and yacon provide insights into Asteraceae palaeo-polyploidization history and plant inulin production.</title>
        <authorList>
            <person name="Fan W."/>
            <person name="Wang S."/>
            <person name="Wang H."/>
            <person name="Wang A."/>
            <person name="Jiang F."/>
            <person name="Liu H."/>
            <person name="Zhao H."/>
            <person name="Xu D."/>
            <person name="Zhang Y."/>
        </authorList>
    </citation>
    <scope>NUCLEOTIDE SEQUENCE [LARGE SCALE GENOMIC DNA]</scope>
    <source>
        <strain evidence="2">cv. Yunnan</strain>
    </source>
</reference>
<proteinExistence type="predicted"/>
<keyword evidence="2" id="KW-1185">Reference proteome</keyword>
<comment type="caution">
    <text evidence="1">The sequence shown here is derived from an EMBL/GenBank/DDBJ whole genome shotgun (WGS) entry which is preliminary data.</text>
</comment>